<evidence type="ECO:0000256" key="2">
    <source>
        <dbReference type="ARBA" id="ARBA00022884"/>
    </source>
</evidence>
<sequence length="188" mass="20516">MKKHEIVGYNRANLGKTGSKALRAEGYIPGVLYGGKSQVHFYAPAILFRQLLTSPEAYEVTLNIEGDEYSAILQDTQFHPVNDQLLHADFLEIVEGKDIKVEVPIRFVGTAPGVQKGGKLIQKLRKLKLRGAVNRIPDYVDVDVADLDLGKTIKVGAVTLDGVEILDGPLLPIASIEIPRSMRGKTAA</sequence>
<comment type="subunit">
    <text evidence="5">Part of the 50S ribosomal subunit; part of the 5S rRNA/L5/L18/L25 subcomplex. Contacts the 5S rRNA. Binds to the 5S rRNA independently of L5 and L18.</text>
</comment>
<name>A0A327X4A1_LARAB</name>
<evidence type="ECO:0000256" key="3">
    <source>
        <dbReference type="ARBA" id="ARBA00022980"/>
    </source>
</evidence>
<dbReference type="NCBIfam" id="TIGR00731">
    <property type="entry name" value="bL25_bact_ctc"/>
    <property type="match status" value="1"/>
</dbReference>
<dbReference type="NCBIfam" id="NF004132">
    <property type="entry name" value="PRK05618.2-2"/>
    <property type="match status" value="1"/>
</dbReference>
<dbReference type="PANTHER" id="PTHR33284">
    <property type="entry name" value="RIBOSOMAL PROTEIN L25/GLN-TRNA SYNTHETASE, ANTI-CODON-BINDING DOMAIN-CONTAINING PROTEIN"/>
    <property type="match status" value="1"/>
</dbReference>
<accession>A0A327X4A1</accession>
<dbReference type="Gene3D" id="2.170.120.20">
    <property type="entry name" value="Ribosomal protein L25, beta domain"/>
    <property type="match status" value="1"/>
</dbReference>
<evidence type="ECO:0000313" key="9">
    <source>
        <dbReference type="Proteomes" id="UP000248790"/>
    </source>
</evidence>
<reference evidence="8 9" key="1">
    <citation type="submission" date="2018-06" db="EMBL/GenBank/DDBJ databases">
        <title>Genomic Encyclopedia of Archaeal and Bacterial Type Strains, Phase II (KMG-II): from individual species to whole genera.</title>
        <authorList>
            <person name="Goeker M."/>
        </authorList>
    </citation>
    <scope>NUCLEOTIDE SEQUENCE [LARGE SCALE GENOMIC DNA]</scope>
    <source>
        <strain evidence="8 9">DSM 21851</strain>
    </source>
</reference>
<dbReference type="Gene3D" id="2.40.240.10">
    <property type="entry name" value="Ribosomal Protein L25, Chain P"/>
    <property type="match status" value="1"/>
</dbReference>
<dbReference type="InterPro" id="IPR011035">
    <property type="entry name" value="Ribosomal_bL25/Gln-tRNA_synth"/>
</dbReference>
<dbReference type="CDD" id="cd00495">
    <property type="entry name" value="Ribosomal_L25_TL5_CTC"/>
    <property type="match status" value="1"/>
</dbReference>
<dbReference type="OrthoDB" id="9786489at2"/>
<comment type="caution">
    <text evidence="8">The sequence shown here is derived from an EMBL/GenBank/DDBJ whole genome shotgun (WGS) entry which is preliminary data.</text>
</comment>
<evidence type="ECO:0000313" key="8">
    <source>
        <dbReference type="EMBL" id="RAK00385.1"/>
    </source>
</evidence>
<feature type="domain" description="Large ribosomal subunit protein bL25 L25" evidence="6">
    <location>
        <begin position="9"/>
        <end position="90"/>
    </location>
</feature>
<dbReference type="InterPro" id="IPR020930">
    <property type="entry name" value="Ribosomal_uL5_bac-type"/>
</dbReference>
<dbReference type="InterPro" id="IPR029751">
    <property type="entry name" value="Ribosomal_L25_dom"/>
</dbReference>
<dbReference type="InterPro" id="IPR001021">
    <property type="entry name" value="Ribosomal_bL25_long"/>
</dbReference>
<keyword evidence="3 5" id="KW-0689">Ribosomal protein</keyword>
<comment type="similarity">
    <text evidence="5">Belongs to the bacterial ribosomal protein bL25 family. CTC subfamily.</text>
</comment>
<dbReference type="GO" id="GO:0008097">
    <property type="term" value="F:5S rRNA binding"/>
    <property type="evidence" value="ECO:0007669"/>
    <property type="project" value="InterPro"/>
</dbReference>
<dbReference type="Proteomes" id="UP000248790">
    <property type="component" value="Unassembled WGS sequence"/>
</dbReference>
<dbReference type="GO" id="GO:0006412">
    <property type="term" value="P:translation"/>
    <property type="evidence" value="ECO:0007669"/>
    <property type="project" value="UniProtKB-UniRule"/>
</dbReference>
<dbReference type="GO" id="GO:0022625">
    <property type="term" value="C:cytosolic large ribosomal subunit"/>
    <property type="evidence" value="ECO:0007669"/>
    <property type="project" value="TreeGrafter"/>
</dbReference>
<dbReference type="EMBL" id="QLMC01000002">
    <property type="protein sequence ID" value="RAK00385.1"/>
    <property type="molecule type" value="Genomic_DNA"/>
</dbReference>
<comment type="function">
    <text evidence="5">This is one of the proteins that binds to the 5S RNA in the ribosome where it forms part of the central protuberance.</text>
</comment>
<dbReference type="InterPro" id="IPR037121">
    <property type="entry name" value="Ribosomal_bL25_C"/>
</dbReference>
<protein>
    <recommendedName>
        <fullName evidence="5">Large ribosomal subunit protein bL25</fullName>
    </recommendedName>
    <alternativeName>
        <fullName evidence="5">General stress protein CTC</fullName>
    </alternativeName>
</protein>
<dbReference type="HAMAP" id="MF_01334">
    <property type="entry name" value="Ribosomal_bL25_CTC"/>
    <property type="match status" value="1"/>
</dbReference>
<dbReference type="GO" id="GO:0003735">
    <property type="term" value="F:structural constituent of ribosome"/>
    <property type="evidence" value="ECO:0007669"/>
    <property type="project" value="InterPro"/>
</dbReference>
<dbReference type="SUPFAM" id="SSF50715">
    <property type="entry name" value="Ribosomal protein L25-like"/>
    <property type="match status" value="1"/>
</dbReference>
<keyword evidence="1 5" id="KW-0699">rRNA-binding</keyword>
<evidence type="ECO:0000259" key="6">
    <source>
        <dbReference type="Pfam" id="PF01386"/>
    </source>
</evidence>
<organism evidence="8 9">
    <name type="scientific">Larkinella arboricola</name>
    <dbReference type="NCBI Taxonomy" id="643671"/>
    <lineage>
        <taxon>Bacteria</taxon>
        <taxon>Pseudomonadati</taxon>
        <taxon>Bacteroidota</taxon>
        <taxon>Cytophagia</taxon>
        <taxon>Cytophagales</taxon>
        <taxon>Spirosomataceae</taxon>
        <taxon>Larkinella</taxon>
    </lineage>
</organism>
<dbReference type="RefSeq" id="WP_111628130.1">
    <property type="nucleotide sequence ID" value="NZ_QLMC01000002.1"/>
</dbReference>
<dbReference type="Pfam" id="PF14693">
    <property type="entry name" value="Ribosomal_TL5_C"/>
    <property type="match status" value="1"/>
</dbReference>
<evidence type="ECO:0000256" key="1">
    <source>
        <dbReference type="ARBA" id="ARBA00022730"/>
    </source>
</evidence>
<feature type="domain" description="Large ribosomal subunit protein bL25 beta" evidence="7">
    <location>
        <begin position="99"/>
        <end position="180"/>
    </location>
</feature>
<dbReference type="AlphaFoldDB" id="A0A327X4A1"/>
<evidence type="ECO:0000256" key="4">
    <source>
        <dbReference type="ARBA" id="ARBA00023274"/>
    </source>
</evidence>
<evidence type="ECO:0000259" key="7">
    <source>
        <dbReference type="Pfam" id="PF14693"/>
    </source>
</evidence>
<keyword evidence="4 5" id="KW-0687">Ribonucleoprotein</keyword>
<dbReference type="PANTHER" id="PTHR33284:SF1">
    <property type="entry name" value="RIBOSOMAL PROTEIN L25_GLN-TRNA SYNTHETASE, ANTI-CODON-BINDING DOMAIN-CONTAINING PROTEIN"/>
    <property type="match status" value="1"/>
</dbReference>
<proteinExistence type="inferred from homology"/>
<evidence type="ECO:0000256" key="5">
    <source>
        <dbReference type="HAMAP-Rule" id="MF_01334"/>
    </source>
</evidence>
<dbReference type="Pfam" id="PF01386">
    <property type="entry name" value="Ribosomal_L25p"/>
    <property type="match status" value="1"/>
</dbReference>
<keyword evidence="2 5" id="KW-0694">RNA-binding</keyword>
<gene>
    <name evidence="5" type="primary">rplY</name>
    <name evidence="5" type="synonym">ctc</name>
    <name evidence="8" type="ORF">LX87_02087</name>
</gene>
<dbReference type="InterPro" id="IPR020057">
    <property type="entry name" value="Ribosomal_bL25_b-dom"/>
</dbReference>
<keyword evidence="9" id="KW-1185">Reference proteome</keyword>
<dbReference type="InterPro" id="IPR020056">
    <property type="entry name" value="Rbsml_bL25/Gln-tRNA_synth_N"/>
</dbReference>